<dbReference type="Proteomes" id="UP000617531">
    <property type="component" value="Unassembled WGS sequence"/>
</dbReference>
<feature type="domain" description="D-isomer specific 2-hydroxyacid dehydrogenase NAD-binding" evidence="6">
    <location>
        <begin position="110"/>
        <end position="297"/>
    </location>
</feature>
<dbReference type="SUPFAM" id="SSF52283">
    <property type="entry name" value="Formate/glycerate dehydrogenase catalytic domain-like"/>
    <property type="match status" value="1"/>
</dbReference>
<gene>
    <name evidence="7" type="ORF">GCM10011600_26730</name>
</gene>
<reference evidence="7" key="2">
    <citation type="submission" date="2020-09" db="EMBL/GenBank/DDBJ databases">
        <authorList>
            <person name="Sun Q."/>
            <person name="Zhou Y."/>
        </authorList>
    </citation>
    <scope>NUCLEOTIDE SEQUENCE</scope>
    <source>
        <strain evidence="7">CGMCC 1.16548</strain>
    </source>
</reference>
<dbReference type="Gene3D" id="3.40.50.720">
    <property type="entry name" value="NAD(P)-binding Rossmann-like Domain"/>
    <property type="match status" value="2"/>
</dbReference>
<evidence type="ECO:0000313" key="8">
    <source>
        <dbReference type="Proteomes" id="UP000617531"/>
    </source>
</evidence>
<organism evidence="7 8">
    <name type="scientific">Pseudolysinimonas yzui</name>
    <dbReference type="NCBI Taxonomy" id="2708254"/>
    <lineage>
        <taxon>Bacteria</taxon>
        <taxon>Bacillati</taxon>
        <taxon>Actinomycetota</taxon>
        <taxon>Actinomycetes</taxon>
        <taxon>Micrococcales</taxon>
        <taxon>Microbacteriaceae</taxon>
        <taxon>Pseudolysinimonas</taxon>
    </lineage>
</organism>
<dbReference type="InterPro" id="IPR006140">
    <property type="entry name" value="D-isomer_DH_NAD-bd"/>
</dbReference>
<evidence type="ECO:0000256" key="2">
    <source>
        <dbReference type="ARBA" id="ARBA00023002"/>
    </source>
</evidence>
<dbReference type="InterPro" id="IPR006139">
    <property type="entry name" value="D-isomer_2_OHA_DH_cat_dom"/>
</dbReference>
<keyword evidence="2 4" id="KW-0560">Oxidoreductase</keyword>
<evidence type="ECO:0000259" key="6">
    <source>
        <dbReference type="Pfam" id="PF02826"/>
    </source>
</evidence>
<dbReference type="PROSITE" id="PS00670">
    <property type="entry name" value="D_2_HYDROXYACID_DH_2"/>
    <property type="match status" value="1"/>
</dbReference>
<name>A0A8J3GSD9_9MICO</name>
<dbReference type="Pfam" id="PF00389">
    <property type="entry name" value="2-Hacid_dh"/>
    <property type="match status" value="1"/>
</dbReference>
<evidence type="ECO:0000259" key="5">
    <source>
        <dbReference type="Pfam" id="PF00389"/>
    </source>
</evidence>
<evidence type="ECO:0000256" key="3">
    <source>
        <dbReference type="ARBA" id="ARBA00023027"/>
    </source>
</evidence>
<dbReference type="InterPro" id="IPR029753">
    <property type="entry name" value="D-isomer_DH_CS"/>
</dbReference>
<keyword evidence="3" id="KW-0520">NAD</keyword>
<dbReference type="AlphaFoldDB" id="A0A8J3GSD9"/>
<protein>
    <submittedName>
        <fullName evidence="7">Lactate dehydrogenase</fullName>
    </submittedName>
</protein>
<feature type="domain" description="D-isomer specific 2-hydroxyacid dehydrogenase catalytic" evidence="5">
    <location>
        <begin position="3"/>
        <end position="328"/>
    </location>
</feature>
<dbReference type="CDD" id="cd12183">
    <property type="entry name" value="LDH_like_2"/>
    <property type="match status" value="1"/>
</dbReference>
<dbReference type="PANTHER" id="PTHR43026">
    <property type="entry name" value="2-HYDROXYACID DEHYDROGENASE HOMOLOG 1-RELATED"/>
    <property type="match status" value="1"/>
</dbReference>
<comment type="caution">
    <text evidence="7">The sequence shown here is derived from an EMBL/GenBank/DDBJ whole genome shotgun (WGS) entry which is preliminary data.</text>
</comment>
<reference evidence="7" key="1">
    <citation type="journal article" date="2014" name="Int. J. Syst. Evol. Microbiol.">
        <title>Complete genome sequence of Corynebacterium casei LMG S-19264T (=DSM 44701T), isolated from a smear-ripened cheese.</title>
        <authorList>
            <consortium name="US DOE Joint Genome Institute (JGI-PGF)"/>
            <person name="Walter F."/>
            <person name="Albersmeier A."/>
            <person name="Kalinowski J."/>
            <person name="Ruckert C."/>
        </authorList>
    </citation>
    <scope>NUCLEOTIDE SEQUENCE</scope>
    <source>
        <strain evidence="7">CGMCC 1.16548</strain>
    </source>
</reference>
<dbReference type="InterPro" id="IPR029752">
    <property type="entry name" value="D-isomer_DH_CS1"/>
</dbReference>
<evidence type="ECO:0000256" key="1">
    <source>
        <dbReference type="ARBA" id="ARBA00005854"/>
    </source>
</evidence>
<accession>A0A8J3GSD9</accession>
<dbReference type="RefSeq" id="WP_191284039.1">
    <property type="nucleotide sequence ID" value="NZ_BNAI01000008.1"/>
</dbReference>
<keyword evidence="8" id="KW-1185">Reference proteome</keyword>
<evidence type="ECO:0000313" key="7">
    <source>
        <dbReference type="EMBL" id="GHF24349.1"/>
    </source>
</evidence>
<dbReference type="PROSITE" id="PS00065">
    <property type="entry name" value="D_2_HYDROXYACID_DH_1"/>
    <property type="match status" value="1"/>
</dbReference>
<comment type="similarity">
    <text evidence="1 4">Belongs to the D-isomer specific 2-hydroxyacid dehydrogenase family.</text>
</comment>
<sequence length="331" mass="35873">MRVAVYSAKPYDVQFLTAANAGHGHDLAFLEARLSVETTPLAADTDAVCAFVNDDLGAAVLEQLADLGVRHIALRSAGFNHIDLRTAERLGIPVTRVPGYSPYAVAEHAVALLMALVRKTHRAYNRVREGNFSLVGLTGFDLHGKTVGVVGTGQIGAVFARIMLGFGCRVLAFDPYPSDECRALGVQYVELEELLAESHIVSLHLPVTPQTRHLIDADRIALMRDGVTLINTSRGLLVDTLAVIEGLKSGKIGLLGLDVYEEEADLFFEDLSDRVLFDDVFTRLLTFPNVLITGHQAFFTVEALENIASTTIGNLTAAERGEPLPNRVVVD</sequence>
<proteinExistence type="inferred from homology"/>
<dbReference type="PANTHER" id="PTHR43026:SF1">
    <property type="entry name" value="2-HYDROXYACID DEHYDROGENASE HOMOLOG 1-RELATED"/>
    <property type="match status" value="1"/>
</dbReference>
<dbReference type="Pfam" id="PF02826">
    <property type="entry name" value="2-Hacid_dh_C"/>
    <property type="match status" value="1"/>
</dbReference>
<dbReference type="SUPFAM" id="SSF51735">
    <property type="entry name" value="NAD(P)-binding Rossmann-fold domains"/>
    <property type="match status" value="1"/>
</dbReference>
<dbReference type="InterPro" id="IPR036291">
    <property type="entry name" value="NAD(P)-bd_dom_sf"/>
</dbReference>
<evidence type="ECO:0000256" key="4">
    <source>
        <dbReference type="RuleBase" id="RU003719"/>
    </source>
</evidence>
<dbReference type="InterPro" id="IPR058205">
    <property type="entry name" value="D-LDH-like"/>
</dbReference>
<dbReference type="GO" id="GO:0008720">
    <property type="term" value="F:D-lactate dehydrogenase (NAD+) activity"/>
    <property type="evidence" value="ECO:0007669"/>
    <property type="project" value="TreeGrafter"/>
</dbReference>
<dbReference type="GO" id="GO:0051287">
    <property type="term" value="F:NAD binding"/>
    <property type="evidence" value="ECO:0007669"/>
    <property type="project" value="InterPro"/>
</dbReference>
<dbReference type="EMBL" id="BNAI01000008">
    <property type="protein sequence ID" value="GHF24349.1"/>
    <property type="molecule type" value="Genomic_DNA"/>
</dbReference>